<gene>
    <name evidence="2" type="ORF">CUN60_04050</name>
</gene>
<sequence>MNHRYINFTALLLANIPIMITSLKLALSIIIIITGYCIIYKSYWILALLTGTTIISTLIGKLMPVITLENSNLTVNHENLIVALIIIPVPLIINSLFICLGETTKSADIS</sequence>
<organism evidence="2 3">
    <name type="scientific">Aquella oligotrophica</name>
    <dbReference type="NCBI Taxonomy" id="2067065"/>
    <lineage>
        <taxon>Bacteria</taxon>
        <taxon>Pseudomonadati</taxon>
        <taxon>Pseudomonadota</taxon>
        <taxon>Betaproteobacteria</taxon>
        <taxon>Neisseriales</taxon>
        <taxon>Neisseriaceae</taxon>
        <taxon>Aquella</taxon>
    </lineage>
</organism>
<evidence type="ECO:0000256" key="1">
    <source>
        <dbReference type="SAM" id="Phobius"/>
    </source>
</evidence>
<evidence type="ECO:0000313" key="2">
    <source>
        <dbReference type="EMBL" id="AUR51495.1"/>
    </source>
</evidence>
<keyword evidence="1" id="KW-0812">Transmembrane</keyword>
<dbReference type="RefSeq" id="WP_102950794.1">
    <property type="nucleotide sequence ID" value="NZ_CP024847.1"/>
</dbReference>
<dbReference type="EMBL" id="CP024847">
    <property type="protein sequence ID" value="AUR51495.1"/>
    <property type="molecule type" value="Genomic_DNA"/>
</dbReference>
<name>A0A2I7N5J7_9NEIS</name>
<keyword evidence="3" id="KW-1185">Reference proteome</keyword>
<dbReference type="Proteomes" id="UP000236655">
    <property type="component" value="Chromosome"/>
</dbReference>
<feature type="transmembrane region" description="Helical" evidence="1">
    <location>
        <begin position="43"/>
        <end position="60"/>
    </location>
</feature>
<dbReference type="AlphaFoldDB" id="A0A2I7N5J7"/>
<proteinExistence type="predicted"/>
<accession>A0A2I7N5J7</accession>
<feature type="transmembrane region" description="Helical" evidence="1">
    <location>
        <begin position="12"/>
        <end position="36"/>
    </location>
</feature>
<reference evidence="3" key="1">
    <citation type="submission" date="2017-11" db="EMBL/GenBank/DDBJ databases">
        <authorList>
            <person name="Chan K.G."/>
            <person name="Lee L.S."/>
        </authorList>
    </citation>
    <scope>NUCLEOTIDE SEQUENCE [LARGE SCALE GENOMIC DNA]</scope>
    <source>
        <strain evidence="3">DSM 100970</strain>
    </source>
</reference>
<evidence type="ECO:0000313" key="3">
    <source>
        <dbReference type="Proteomes" id="UP000236655"/>
    </source>
</evidence>
<keyword evidence="1" id="KW-0472">Membrane</keyword>
<feature type="transmembrane region" description="Helical" evidence="1">
    <location>
        <begin position="80"/>
        <end position="100"/>
    </location>
</feature>
<keyword evidence="1" id="KW-1133">Transmembrane helix</keyword>
<protein>
    <submittedName>
        <fullName evidence="2">Uncharacterized protein</fullName>
    </submittedName>
</protein>
<dbReference type="KEGG" id="nba:CUN60_04050"/>